<dbReference type="Gramene" id="Bra010957.1">
    <property type="protein sequence ID" value="Bra010957.1-P"/>
    <property type="gene ID" value="Bra010957"/>
</dbReference>
<organism evidence="3">
    <name type="scientific">Brassica campestris</name>
    <name type="common">Field mustard</name>
    <dbReference type="NCBI Taxonomy" id="3711"/>
    <lineage>
        <taxon>Eukaryota</taxon>
        <taxon>Viridiplantae</taxon>
        <taxon>Streptophyta</taxon>
        <taxon>Embryophyta</taxon>
        <taxon>Tracheophyta</taxon>
        <taxon>Spermatophyta</taxon>
        <taxon>Magnoliopsida</taxon>
        <taxon>eudicotyledons</taxon>
        <taxon>Gunneridae</taxon>
        <taxon>Pentapetalae</taxon>
        <taxon>rosids</taxon>
        <taxon>malvids</taxon>
        <taxon>Brassicales</taxon>
        <taxon>Brassicaceae</taxon>
        <taxon>Brassiceae</taxon>
        <taxon>Brassica</taxon>
    </lineage>
</organism>
<feature type="compositionally biased region" description="Basic residues" evidence="1">
    <location>
        <begin position="142"/>
        <end position="152"/>
    </location>
</feature>
<feature type="compositionally biased region" description="Basic and acidic residues" evidence="1">
    <location>
        <begin position="153"/>
        <end position="172"/>
    </location>
</feature>
<dbReference type="Proteomes" id="UP000011750">
    <property type="component" value="Chromosome A08"/>
</dbReference>
<dbReference type="HOGENOM" id="CLU_073196_2_0_1"/>
<reference evidence="5" key="2">
    <citation type="journal article" date="2018" name="Hortic Res">
        <title>Improved Brassica rapa reference genome by single-molecule sequencing and chromosome conformation capture technologies.</title>
        <authorList>
            <person name="Zhang L."/>
            <person name="Cai X."/>
            <person name="Wu J."/>
            <person name="Liu M."/>
            <person name="Grob S."/>
            <person name="Cheng F."/>
            <person name="Liang J."/>
            <person name="Cai C."/>
            <person name="Liu Z."/>
            <person name="Liu B."/>
            <person name="Wang F."/>
            <person name="Li S."/>
            <person name="Liu F."/>
            <person name="Li X."/>
            <person name="Cheng L."/>
            <person name="Yang W."/>
            <person name="Li M.H."/>
            <person name="Grossniklaus U."/>
            <person name="Zheng H."/>
            <person name="Wang X."/>
        </authorList>
    </citation>
    <scope>NUCLEOTIDE SEQUENCE [LARGE SCALE GENOMIC DNA]</scope>
    <source>
        <strain evidence="5">cv. Chiifu-401-42</strain>
    </source>
</reference>
<evidence type="ECO:0000256" key="1">
    <source>
        <dbReference type="SAM" id="MobiDB-lite"/>
    </source>
</evidence>
<feature type="region of interest" description="Disordered" evidence="1">
    <location>
        <begin position="67"/>
        <end position="90"/>
    </location>
</feature>
<evidence type="ECO:0000313" key="4">
    <source>
        <dbReference type="EnsemblPlants" id="Bra010957.1-P"/>
    </source>
</evidence>
<dbReference type="AlphaFoldDB" id="A0A3P6CA49"/>
<accession>A0A3P6CA49</accession>
<protein>
    <submittedName>
        <fullName evidence="3 4">Uncharacterized protein</fullName>
    </submittedName>
</protein>
<dbReference type="EMBL" id="LR031575">
    <property type="protein sequence ID" value="VDD06531.1"/>
    <property type="molecule type" value="Genomic_DNA"/>
</dbReference>
<dbReference type="PANTHER" id="PTHR31903">
    <property type="entry name" value="F12F1.11-RELATED"/>
    <property type="match status" value="1"/>
</dbReference>
<gene>
    <name evidence="3" type="ORF">BRAA08T34598Z</name>
    <name evidence="2" type="ORF">BRAPAZ1V2_A08P29160.2</name>
</gene>
<dbReference type="Gramene" id="A08p29160.2_BraZ1">
    <property type="protein sequence ID" value="A08p29160.2_BraZ1.CDS.1"/>
    <property type="gene ID" value="A08g29160.2_BraZ1"/>
</dbReference>
<feature type="compositionally biased region" description="Basic residues" evidence="1">
    <location>
        <begin position="75"/>
        <end position="90"/>
    </location>
</feature>
<evidence type="ECO:0000313" key="2">
    <source>
        <dbReference type="EMBL" id="CAG7899250.1"/>
    </source>
</evidence>
<reference evidence="3" key="3">
    <citation type="submission" date="2018-11" db="EMBL/GenBank/DDBJ databases">
        <authorList>
            <consortium name="Genoscope - CEA"/>
            <person name="William W."/>
        </authorList>
    </citation>
    <scope>NUCLEOTIDE SEQUENCE</scope>
</reference>
<dbReference type="STRING" id="51351.M4D3A3"/>
<dbReference type="eggNOG" id="ENOG502RYTJ">
    <property type="taxonomic scope" value="Eukaryota"/>
</dbReference>
<proteinExistence type="predicted"/>
<dbReference type="Proteomes" id="UP000694005">
    <property type="component" value="Chromosome A08"/>
</dbReference>
<dbReference type="PANTHER" id="PTHR31903:SF20">
    <property type="entry name" value="GENOME ASSEMBLY, CHROMOSOME: A08"/>
    <property type="match status" value="1"/>
</dbReference>
<dbReference type="EMBL" id="LS974624">
    <property type="protein sequence ID" value="CAG7899250.1"/>
    <property type="molecule type" value="Genomic_DNA"/>
</dbReference>
<reference evidence="5" key="1">
    <citation type="journal article" date="2011" name="Nat. Genet.">
        <title>The genome of the mesopolyploid crop species Brassica rapa.</title>
        <authorList>
            <consortium name="Brassica rapa Genome Sequencing Project Consortium"/>
            <person name="Wang X."/>
            <person name="Wang H."/>
            <person name="Wang J."/>
            <person name="Sun R."/>
            <person name="Wu J."/>
            <person name="Liu S."/>
            <person name="Bai Y."/>
            <person name="Mun J.H."/>
            <person name="Bancroft I."/>
            <person name="Cheng F."/>
            <person name="Huang S."/>
            <person name="Li X."/>
            <person name="Hua W."/>
            <person name="Wang J."/>
            <person name="Wang X."/>
            <person name="Freeling M."/>
            <person name="Pires J.C."/>
            <person name="Paterson A.H."/>
            <person name="Chalhoub B."/>
            <person name="Wang B."/>
            <person name="Hayward A."/>
            <person name="Sharpe A.G."/>
            <person name="Park B.S."/>
            <person name="Weisshaar B."/>
            <person name="Liu B."/>
            <person name="Li B."/>
            <person name="Liu B."/>
            <person name="Tong C."/>
            <person name="Song C."/>
            <person name="Duran C."/>
            <person name="Peng C."/>
            <person name="Geng C."/>
            <person name="Koh C."/>
            <person name="Lin C."/>
            <person name="Edwards D."/>
            <person name="Mu D."/>
            <person name="Shen D."/>
            <person name="Soumpourou E."/>
            <person name="Li F."/>
            <person name="Fraser F."/>
            <person name="Conant G."/>
            <person name="Lassalle G."/>
            <person name="King G.J."/>
            <person name="Bonnema G."/>
            <person name="Tang H."/>
            <person name="Wang H."/>
            <person name="Belcram H."/>
            <person name="Zhou H."/>
            <person name="Hirakawa H."/>
            <person name="Abe H."/>
            <person name="Guo H."/>
            <person name="Wang H."/>
            <person name="Jin H."/>
            <person name="Parkin I.A."/>
            <person name="Batley J."/>
            <person name="Kim J.S."/>
            <person name="Just J."/>
            <person name="Li J."/>
            <person name="Xu J."/>
            <person name="Deng J."/>
            <person name="Kim J.A."/>
            <person name="Li J."/>
            <person name="Yu J."/>
            <person name="Meng J."/>
            <person name="Wang J."/>
            <person name="Min J."/>
            <person name="Poulain J."/>
            <person name="Wang J."/>
            <person name="Hatakeyama K."/>
            <person name="Wu K."/>
            <person name="Wang L."/>
            <person name="Fang L."/>
            <person name="Trick M."/>
            <person name="Links M.G."/>
            <person name="Zhao M."/>
            <person name="Jin M."/>
            <person name="Ramchiary N."/>
            <person name="Drou N."/>
            <person name="Berkman P.J."/>
            <person name="Cai Q."/>
            <person name="Huang Q."/>
            <person name="Li R."/>
            <person name="Tabata S."/>
            <person name="Cheng S."/>
            <person name="Zhang S."/>
            <person name="Zhang S."/>
            <person name="Huang S."/>
            <person name="Sato S."/>
            <person name="Sun S."/>
            <person name="Kwon S.J."/>
            <person name="Choi S.R."/>
            <person name="Lee T.H."/>
            <person name="Fan W."/>
            <person name="Zhao X."/>
            <person name="Tan X."/>
            <person name="Xu X."/>
            <person name="Wang Y."/>
            <person name="Qiu Y."/>
            <person name="Yin Y."/>
            <person name="Li Y."/>
            <person name="Du Y."/>
            <person name="Liao Y."/>
            <person name="Lim Y."/>
            <person name="Narusaka Y."/>
            <person name="Wang Y."/>
            <person name="Wang Z."/>
            <person name="Li Z."/>
            <person name="Wang Z."/>
            <person name="Xiong Z."/>
            <person name="Zhang Z."/>
        </authorList>
    </citation>
    <scope>NUCLEOTIDE SEQUENCE [LARGE SCALE GENOMIC DNA]</scope>
    <source>
        <strain evidence="5">cv. Chiifu-401-42</strain>
    </source>
</reference>
<evidence type="ECO:0000313" key="3">
    <source>
        <dbReference type="EMBL" id="VDD06531.1"/>
    </source>
</evidence>
<feature type="region of interest" description="Disordered" evidence="1">
    <location>
        <begin position="1"/>
        <end position="23"/>
    </location>
</feature>
<sequence length="214" mass="24355">MKIKKKGQVHPSPPLPSFPSSSSKVDNCLSVLKLLPAVILLLLSSLSPEDKQVLAYLITRSLKTTTTTTPAVSSGRRRSSSGSKNKKARTHRKAPVFDCECFECYTSYWFRWDSSPNRELIHQIIEAYEDHLAKSEKSSGRGGKKKEKSRSRRVVERPEEPVEPVDEVKPEESPEMLRFPVTAGTRHRGLARKVLPDVLGLFNWRFWRLWNPNA</sequence>
<name>A0A3P6CA49_BRACM</name>
<dbReference type="OrthoDB" id="1937859at2759"/>
<keyword evidence="5" id="KW-1185">Reference proteome</keyword>
<dbReference type="EnsemblPlants" id="Bra010957.1">
    <property type="protein sequence ID" value="Bra010957.1-P"/>
    <property type="gene ID" value="Bra010957"/>
</dbReference>
<dbReference type="KEGG" id="brp:103835414"/>
<dbReference type="OMA" id="WIRKDSS"/>
<feature type="region of interest" description="Disordered" evidence="1">
    <location>
        <begin position="135"/>
        <end position="173"/>
    </location>
</feature>
<evidence type="ECO:0000313" key="5">
    <source>
        <dbReference type="Proteomes" id="UP000011750"/>
    </source>
</evidence>
<accession>M4D3A3</accession>
<reference evidence="4" key="4">
    <citation type="submission" date="2023-03" db="UniProtKB">
        <authorList>
            <consortium name="EnsemblPlants"/>
        </authorList>
    </citation>
    <scope>IDENTIFICATION</scope>
    <source>
        <strain evidence="4">cv. Chiifu-401-42</strain>
    </source>
</reference>